<proteinExistence type="predicted"/>
<keyword evidence="6 8" id="KW-0472">Membrane</keyword>
<dbReference type="EMBL" id="JAUTXY010000001">
    <property type="protein sequence ID" value="MEE2056261.1"/>
    <property type="molecule type" value="Genomic_DNA"/>
</dbReference>
<organism evidence="10 11">
    <name type="scientific">Rhodococcus artemisiae</name>
    <dbReference type="NCBI Taxonomy" id="714159"/>
    <lineage>
        <taxon>Bacteria</taxon>
        <taxon>Bacillati</taxon>
        <taxon>Actinomycetota</taxon>
        <taxon>Actinomycetes</taxon>
        <taxon>Mycobacteriales</taxon>
        <taxon>Nocardiaceae</taxon>
        <taxon>Rhodococcus</taxon>
    </lineage>
</organism>
<feature type="transmembrane region" description="Helical" evidence="8">
    <location>
        <begin position="139"/>
        <end position="158"/>
    </location>
</feature>
<keyword evidence="11" id="KW-1185">Reference proteome</keyword>
<comment type="caution">
    <text evidence="10">The sequence shown here is derived from an EMBL/GenBank/DDBJ whole genome shotgun (WGS) entry which is preliminary data.</text>
</comment>
<dbReference type="Pfam" id="PF01569">
    <property type="entry name" value="PAP2"/>
    <property type="match status" value="1"/>
</dbReference>
<dbReference type="SMART" id="SM00014">
    <property type="entry name" value="acidPPc"/>
    <property type="match status" value="1"/>
</dbReference>
<name>A0ABU7L3Y1_9NOCA</name>
<keyword evidence="4" id="KW-0378">Hydrolase</keyword>
<evidence type="ECO:0000313" key="11">
    <source>
        <dbReference type="Proteomes" id="UP001336020"/>
    </source>
</evidence>
<comment type="subcellular location">
    <subcellularLocation>
        <location evidence="1">Cell membrane</location>
        <topology evidence="1">Multi-pass membrane protein</topology>
    </subcellularLocation>
</comment>
<protein>
    <submittedName>
        <fullName evidence="10">Phosphatase PAP2 family protein</fullName>
    </submittedName>
</protein>
<reference evidence="10 11" key="1">
    <citation type="submission" date="2023-07" db="EMBL/GenBank/DDBJ databases">
        <authorList>
            <person name="Girao M."/>
            <person name="Carvalho M.F."/>
        </authorList>
    </citation>
    <scope>NUCLEOTIDE SEQUENCE [LARGE SCALE GENOMIC DNA]</scope>
    <source>
        <strain evidence="10 11">YIM65754</strain>
    </source>
</reference>
<feature type="domain" description="Phosphatidic acid phosphatase type 2/haloperoxidase" evidence="9">
    <location>
        <begin position="93"/>
        <end position="202"/>
    </location>
</feature>
<accession>A0ABU7L3Y1</accession>
<feature type="transmembrane region" description="Helical" evidence="8">
    <location>
        <begin position="93"/>
        <end position="114"/>
    </location>
</feature>
<dbReference type="SUPFAM" id="SSF48317">
    <property type="entry name" value="Acid phosphatase/Vanadium-dependent haloperoxidase"/>
    <property type="match status" value="1"/>
</dbReference>
<dbReference type="InterPro" id="IPR036938">
    <property type="entry name" value="PAP2/HPO_sf"/>
</dbReference>
<evidence type="ECO:0000256" key="5">
    <source>
        <dbReference type="ARBA" id="ARBA00022989"/>
    </source>
</evidence>
<dbReference type="RefSeq" id="WP_330131555.1">
    <property type="nucleotide sequence ID" value="NZ_JAUTXY010000001.1"/>
</dbReference>
<keyword evidence="3 8" id="KW-0812">Transmembrane</keyword>
<evidence type="ECO:0000256" key="3">
    <source>
        <dbReference type="ARBA" id="ARBA00022692"/>
    </source>
</evidence>
<dbReference type="PANTHER" id="PTHR14969">
    <property type="entry name" value="SPHINGOSINE-1-PHOSPHATE PHOSPHOHYDROLASE"/>
    <property type="match status" value="1"/>
</dbReference>
<feature type="transmembrane region" description="Helical" evidence="8">
    <location>
        <begin position="59"/>
        <end position="81"/>
    </location>
</feature>
<keyword evidence="5 8" id="KW-1133">Transmembrane helix</keyword>
<feature type="transmembrane region" description="Helical" evidence="8">
    <location>
        <begin position="20"/>
        <end position="39"/>
    </location>
</feature>
<evidence type="ECO:0000256" key="1">
    <source>
        <dbReference type="ARBA" id="ARBA00004651"/>
    </source>
</evidence>
<dbReference type="PANTHER" id="PTHR14969:SF62">
    <property type="entry name" value="DECAPRENYLPHOSPHORYL-5-PHOSPHORIBOSE PHOSPHATASE RV3807C-RELATED"/>
    <property type="match status" value="1"/>
</dbReference>
<sequence length="233" mass="24384">MVVTERSPRIPPRLVQSMLLPAMPTAVVLALLAVAAVPVRDELYLVIAQTFEASFLGPAAGVVADKGLLVLVATAGALAVWSWREDRRAFRTLVVAGAGVIAAYLLSEFIKLVVTEPRPCRTLGIATVLECPEIGDWSWPSNHSVIAASFATACVLAVRRSLWFVAPMAMVLGLSRVTVGVHYVHDVFSGMALGVLVVSLVTAALLPVASRIGGGSGSDPVRPSSRPGEHGGG</sequence>
<keyword evidence="2" id="KW-1003">Cell membrane</keyword>
<evidence type="ECO:0000256" key="8">
    <source>
        <dbReference type="SAM" id="Phobius"/>
    </source>
</evidence>
<feature type="region of interest" description="Disordered" evidence="7">
    <location>
        <begin position="214"/>
        <end position="233"/>
    </location>
</feature>
<dbReference type="InterPro" id="IPR000326">
    <property type="entry name" value="PAP2/HPO"/>
</dbReference>
<evidence type="ECO:0000256" key="7">
    <source>
        <dbReference type="SAM" id="MobiDB-lite"/>
    </source>
</evidence>
<evidence type="ECO:0000256" key="2">
    <source>
        <dbReference type="ARBA" id="ARBA00022475"/>
    </source>
</evidence>
<feature type="transmembrane region" description="Helical" evidence="8">
    <location>
        <begin position="190"/>
        <end position="209"/>
    </location>
</feature>
<gene>
    <name evidence="10" type="ORF">Q7514_01795</name>
</gene>
<evidence type="ECO:0000256" key="6">
    <source>
        <dbReference type="ARBA" id="ARBA00023136"/>
    </source>
</evidence>
<evidence type="ECO:0000256" key="4">
    <source>
        <dbReference type="ARBA" id="ARBA00022801"/>
    </source>
</evidence>
<dbReference type="Gene3D" id="1.20.144.10">
    <property type="entry name" value="Phosphatidic acid phosphatase type 2/haloperoxidase"/>
    <property type="match status" value="2"/>
</dbReference>
<evidence type="ECO:0000313" key="10">
    <source>
        <dbReference type="EMBL" id="MEE2056261.1"/>
    </source>
</evidence>
<dbReference type="Proteomes" id="UP001336020">
    <property type="component" value="Unassembled WGS sequence"/>
</dbReference>
<evidence type="ECO:0000259" key="9">
    <source>
        <dbReference type="SMART" id="SM00014"/>
    </source>
</evidence>